<gene>
    <name evidence="2" type="ORF">E5S66_13225</name>
</gene>
<dbReference type="Proteomes" id="UP000308508">
    <property type="component" value="Unassembled WGS sequence"/>
</dbReference>
<keyword evidence="1" id="KW-0175">Coiled coil</keyword>
<protein>
    <submittedName>
        <fullName evidence="2">Uncharacterized protein</fullName>
    </submittedName>
</protein>
<reference evidence="2 3" key="1">
    <citation type="submission" date="2019-04" db="EMBL/GenBank/DDBJ databases">
        <authorList>
            <person name="Grouzdev D.S."/>
            <person name="Nazina T.N."/>
        </authorList>
    </citation>
    <scope>NUCLEOTIDE SEQUENCE [LARGE SCALE GENOMIC DNA]</scope>
    <source>
        <strain evidence="2 3">SHC 3-19</strain>
    </source>
</reference>
<accession>A0A5R9PB57</accession>
<feature type="coiled-coil region" evidence="1">
    <location>
        <begin position="164"/>
        <end position="191"/>
    </location>
</feature>
<proteinExistence type="predicted"/>
<evidence type="ECO:0000313" key="3">
    <source>
        <dbReference type="Proteomes" id="UP000308508"/>
    </source>
</evidence>
<comment type="caution">
    <text evidence="2">The sequence shown here is derived from an EMBL/GenBank/DDBJ whole genome shotgun (WGS) entry which is preliminary data.</text>
</comment>
<dbReference type="RefSeq" id="WP_138349972.1">
    <property type="nucleotide sequence ID" value="NZ_SROY01000008.1"/>
</dbReference>
<dbReference type="EMBL" id="SROY01000008">
    <property type="protein sequence ID" value="TLX20761.1"/>
    <property type="molecule type" value="Genomic_DNA"/>
</dbReference>
<evidence type="ECO:0000313" key="2">
    <source>
        <dbReference type="EMBL" id="TLX20761.1"/>
    </source>
</evidence>
<dbReference type="AlphaFoldDB" id="A0A5R9PB57"/>
<evidence type="ECO:0000256" key="1">
    <source>
        <dbReference type="SAM" id="Coils"/>
    </source>
</evidence>
<sequence length="479" mass="54346">MAKKGATQRWHFAHHHGGGDEHCYETAVHKMAKQVLLAAGQIQLPSWKRIAACPDLDHQMHQEALKRPARLWEYTQAKEEVWMVGMRPDVVLEDNQPTTVPLLVEVKVSNAVGHDKAALVRKRGWAMIEIDLSQLDADAVLDDAFERTVLREAPRFWIHSPTAERKFEQVLANLEQQVANRNARILAERAERDAARRSCEAKLDADSQRRERFRQKLRAPHLSDLEALVELSSPSAAREQLLRLSARDAPAISLARRRYLDNAPLPPFLAQLPTGWQLIDAHPHLWQLTLWGQFVRGQPVGTRIQTGKWVPHLGRMFGFNVPLKRLFDAQQRDWQQARAKGYPRRYPYSASFFEDWENELIPSPFDLVGDLADQLWAASLVELQEMGVYEVIATEPDLTAFMPNRPVRTTEQSPALPPPPEILSERHERIVAEQVVKHEGLAEPYLVCVICDTPLSLGNRCGCGTSLKPRVVQPTSPSS</sequence>
<organism evidence="2 3">
    <name type="scientific">Thermomonas fusca</name>
    <dbReference type="NCBI Taxonomy" id="215690"/>
    <lineage>
        <taxon>Bacteria</taxon>
        <taxon>Pseudomonadati</taxon>
        <taxon>Pseudomonadota</taxon>
        <taxon>Gammaproteobacteria</taxon>
        <taxon>Lysobacterales</taxon>
        <taxon>Lysobacteraceae</taxon>
        <taxon>Thermomonas</taxon>
    </lineage>
</organism>
<keyword evidence="3" id="KW-1185">Reference proteome</keyword>
<name>A0A5R9PB57_9GAMM</name>